<comment type="caution">
    <text evidence="1">The sequence shown here is derived from an EMBL/GenBank/DDBJ whole genome shotgun (WGS) entry which is preliminary data.</text>
</comment>
<dbReference type="SUPFAM" id="SSF140500">
    <property type="entry name" value="BAS1536-like"/>
    <property type="match status" value="1"/>
</dbReference>
<dbReference type="InterPro" id="IPR037208">
    <property type="entry name" value="Spo0E-like_sf"/>
</dbReference>
<sequence length="62" mass="7400">MTSSSKVILRIQIERARQKLHLLVQEHGKLSHPRIVKQSMRLDELINRYNRIEKEKLKKPIA</sequence>
<dbReference type="InterPro" id="IPR036638">
    <property type="entry name" value="HLH_DNA-bd_sf"/>
</dbReference>
<name>A0ABV5AZ68_9BACL</name>
<dbReference type="Proteomes" id="UP001580346">
    <property type="component" value="Unassembled WGS sequence"/>
</dbReference>
<protein>
    <submittedName>
        <fullName evidence="1">Spo0E family sporulation regulatory protein-aspartic acid phosphatase</fullName>
    </submittedName>
</protein>
<dbReference type="EMBL" id="JBHHMI010000033">
    <property type="protein sequence ID" value="MFB5269521.1"/>
    <property type="molecule type" value="Genomic_DNA"/>
</dbReference>
<evidence type="ECO:0000313" key="1">
    <source>
        <dbReference type="EMBL" id="MFB5269521.1"/>
    </source>
</evidence>
<dbReference type="Pfam" id="PF09388">
    <property type="entry name" value="SpoOE-like"/>
    <property type="match status" value="1"/>
</dbReference>
<dbReference type="Gene3D" id="4.10.280.10">
    <property type="entry name" value="Helix-loop-helix DNA-binding domain"/>
    <property type="match status" value="1"/>
</dbReference>
<reference evidence="1 2" key="1">
    <citation type="submission" date="2024-09" db="EMBL/GenBank/DDBJ databases">
        <title>Paenibacillus zeirhizospherea sp. nov., isolated from surface of the maize (Zea mays) roots in a horticulture field, Hungary.</title>
        <authorList>
            <person name="Marton D."/>
            <person name="Farkas M."/>
            <person name="Bedics A."/>
            <person name="Toth E."/>
            <person name="Tancsics A."/>
            <person name="Boka K."/>
            <person name="Maroti G."/>
            <person name="Kriszt B."/>
            <person name="Cserhati M."/>
        </authorList>
    </citation>
    <scope>NUCLEOTIDE SEQUENCE [LARGE SCALE GENOMIC DNA]</scope>
    <source>
        <strain evidence="1 2">KCTC 33519</strain>
    </source>
</reference>
<dbReference type="InterPro" id="IPR018540">
    <property type="entry name" value="Spo0E-like"/>
</dbReference>
<dbReference type="RefSeq" id="WP_375357792.1">
    <property type="nucleotide sequence ID" value="NZ_JBHHMI010000033.1"/>
</dbReference>
<keyword evidence="2" id="KW-1185">Reference proteome</keyword>
<proteinExistence type="predicted"/>
<evidence type="ECO:0000313" key="2">
    <source>
        <dbReference type="Proteomes" id="UP001580346"/>
    </source>
</evidence>
<organism evidence="1 2">
    <name type="scientific">Paenibacillus enshidis</name>
    <dbReference type="NCBI Taxonomy" id="1458439"/>
    <lineage>
        <taxon>Bacteria</taxon>
        <taxon>Bacillati</taxon>
        <taxon>Bacillota</taxon>
        <taxon>Bacilli</taxon>
        <taxon>Bacillales</taxon>
        <taxon>Paenibacillaceae</taxon>
        <taxon>Paenibacillus</taxon>
    </lineage>
</organism>
<gene>
    <name evidence="1" type="ORF">ACE41H_22440</name>
</gene>
<accession>A0ABV5AZ68</accession>